<proteinExistence type="predicted"/>
<dbReference type="Proteomes" id="UP000281553">
    <property type="component" value="Unassembled WGS sequence"/>
</dbReference>
<gene>
    <name evidence="1" type="ORF">DILT_LOCUS4560</name>
</gene>
<reference evidence="1 2" key="1">
    <citation type="submission" date="2018-11" db="EMBL/GenBank/DDBJ databases">
        <authorList>
            <consortium name="Pathogen Informatics"/>
        </authorList>
    </citation>
    <scope>NUCLEOTIDE SEQUENCE [LARGE SCALE GENOMIC DNA]</scope>
</reference>
<name>A0A3P7NGU5_DIBLA</name>
<keyword evidence="2" id="KW-1185">Reference proteome</keyword>
<protein>
    <submittedName>
        <fullName evidence="1">Uncharacterized protein</fullName>
    </submittedName>
</protein>
<evidence type="ECO:0000313" key="1">
    <source>
        <dbReference type="EMBL" id="VDN08729.1"/>
    </source>
</evidence>
<dbReference type="AlphaFoldDB" id="A0A3P7NGU5"/>
<evidence type="ECO:0000313" key="2">
    <source>
        <dbReference type="Proteomes" id="UP000281553"/>
    </source>
</evidence>
<organism evidence="1 2">
    <name type="scientific">Dibothriocephalus latus</name>
    <name type="common">Fish tapeworm</name>
    <name type="synonym">Diphyllobothrium latum</name>
    <dbReference type="NCBI Taxonomy" id="60516"/>
    <lineage>
        <taxon>Eukaryota</taxon>
        <taxon>Metazoa</taxon>
        <taxon>Spiralia</taxon>
        <taxon>Lophotrochozoa</taxon>
        <taxon>Platyhelminthes</taxon>
        <taxon>Cestoda</taxon>
        <taxon>Eucestoda</taxon>
        <taxon>Diphyllobothriidea</taxon>
        <taxon>Diphyllobothriidae</taxon>
        <taxon>Dibothriocephalus</taxon>
    </lineage>
</organism>
<dbReference type="EMBL" id="UYRU01045688">
    <property type="protein sequence ID" value="VDN08729.1"/>
    <property type="molecule type" value="Genomic_DNA"/>
</dbReference>
<sequence length="127" mass="14401">MVHIADHITSRTTRINVIIETRLNFIGCHAWRKPCWLHIAISNNCAKRPKICFSLSQLGDVRIYSLIYRSPAVHGGVLTGGNGQVWLTSITSYLHNSSFLPFEHTDSLGSDYSPPPCLEYFVWLNQQ</sequence>
<accession>A0A3P7NGU5</accession>